<dbReference type="GO" id="GO:0000387">
    <property type="term" value="P:spliceosomal snRNP assembly"/>
    <property type="evidence" value="ECO:0007669"/>
    <property type="project" value="InterPro"/>
</dbReference>
<feature type="region of interest" description="Disordered" evidence="2">
    <location>
        <begin position="238"/>
        <end position="278"/>
    </location>
</feature>
<dbReference type="PANTHER" id="PTHR12794:SF0">
    <property type="entry name" value="GEM-ASSOCIATED PROTEIN 2"/>
    <property type="match status" value="1"/>
</dbReference>
<dbReference type="GO" id="GO:0005634">
    <property type="term" value="C:nucleus"/>
    <property type="evidence" value="ECO:0007669"/>
    <property type="project" value="TreeGrafter"/>
</dbReference>
<dbReference type="Pfam" id="PF04938">
    <property type="entry name" value="SIP1"/>
    <property type="match status" value="1"/>
</dbReference>
<evidence type="ECO:0000313" key="3">
    <source>
        <dbReference type="EMBL" id="KFK37105.1"/>
    </source>
</evidence>
<sequence length="596" mass="66837">MSTRSDSGDSSPAKASTGGEEFTENSLKTDSVEEMSPKSAPFTSVSEKVVEITQSDSAQVSFSEPEAMIVDSPKALSLPEAASTFLQEPSASNVSLPDISKETDQFGEDDDTHKVEEVVIADGSVVSISETQGFDQESLISEKKEQGCDDVHRLLEEEKRRLLAEIEAGSVFMKKEDLEKLTSDFHKIVKNNVTVFKEHHEKKERVRVKDNAFVGRSLKIELVDDTALLNVFPFYKKGKDHHPKRPGTSHTDKDAPRKHKKTGKGNVSEFQNRGEMNGKKMYSRKQMESMRFANVANQKKLWSEMYARLLPELVSEYEGLVNLKNQKTSKANLSGNGPMSAAPRHTKEGMDDLTLEEEEYTEDNDDYNSILRPAFAVDGEPDFDSGPPEDGLEYLRRVRWEAKQIPNVRVAKIDESNYIKKEQSVYMPQIPEIPKCPEHLLPVKEWEDSLLSDFLDLRLALSENVDNGEDEIMSSQSTEYVLMGIFSKRLHTVTDESFSEVVSEIQGMDSVTRVSKLKKRICLVENESGLVSSDFKWVVALCASVDTPLDADTCASLRSLLRKCASLRASEVEDEQVIIMANMLITIAGRFFGQME</sequence>
<dbReference type="OrthoDB" id="428895at2759"/>
<protein>
    <recommendedName>
        <fullName evidence="5">Gem-associated protein 2</fullName>
    </recommendedName>
</protein>
<dbReference type="PANTHER" id="PTHR12794">
    <property type="entry name" value="GEMIN2"/>
    <property type="match status" value="1"/>
</dbReference>
<feature type="compositionally biased region" description="Polar residues" evidence="2">
    <location>
        <begin position="1"/>
        <end position="14"/>
    </location>
</feature>
<gene>
    <name evidence="3" type="ordered locus">AALP_Aa4g213800</name>
</gene>
<reference evidence="4" key="1">
    <citation type="journal article" date="2015" name="Nat. Plants">
        <title>Genome expansion of Arabis alpina linked with retrotransposition and reduced symmetric DNA methylation.</title>
        <authorList>
            <person name="Willing E.M."/>
            <person name="Rawat V."/>
            <person name="Mandakova T."/>
            <person name="Maumus F."/>
            <person name="James G.V."/>
            <person name="Nordstroem K.J."/>
            <person name="Becker C."/>
            <person name="Warthmann N."/>
            <person name="Chica C."/>
            <person name="Szarzynska B."/>
            <person name="Zytnicki M."/>
            <person name="Albani M.C."/>
            <person name="Kiefer C."/>
            <person name="Bergonzi S."/>
            <person name="Castaings L."/>
            <person name="Mateos J.L."/>
            <person name="Berns M.C."/>
            <person name="Bujdoso N."/>
            <person name="Piofczyk T."/>
            <person name="de Lorenzo L."/>
            <person name="Barrero-Sicilia C."/>
            <person name="Mateos I."/>
            <person name="Piednoel M."/>
            <person name="Hagmann J."/>
            <person name="Chen-Min-Tao R."/>
            <person name="Iglesias-Fernandez R."/>
            <person name="Schuster S.C."/>
            <person name="Alonso-Blanco C."/>
            <person name="Roudier F."/>
            <person name="Carbonero P."/>
            <person name="Paz-Ares J."/>
            <person name="Davis S.J."/>
            <person name="Pecinka A."/>
            <person name="Quesneville H."/>
            <person name="Colot V."/>
            <person name="Lysak M.A."/>
            <person name="Weigel D."/>
            <person name="Coupland G."/>
            <person name="Schneeberger K."/>
        </authorList>
    </citation>
    <scope>NUCLEOTIDE SEQUENCE [LARGE SCALE GENOMIC DNA]</scope>
    <source>
        <strain evidence="4">cv. Pajares</strain>
    </source>
</reference>
<dbReference type="Gramene" id="KFK37105">
    <property type="protein sequence ID" value="KFK37105"/>
    <property type="gene ID" value="AALP_AA4G213800"/>
</dbReference>
<name>A0A087H4Q3_ARAAL</name>
<evidence type="ECO:0008006" key="5">
    <source>
        <dbReference type="Google" id="ProtNLM"/>
    </source>
</evidence>
<proteinExistence type="inferred from homology"/>
<dbReference type="GO" id="GO:0032797">
    <property type="term" value="C:SMN complex"/>
    <property type="evidence" value="ECO:0007669"/>
    <property type="project" value="TreeGrafter"/>
</dbReference>
<dbReference type="InterPro" id="IPR035426">
    <property type="entry name" value="Gemin2/Brr1"/>
</dbReference>
<accession>A0A087H4Q3</accession>
<organism evidence="3 4">
    <name type="scientific">Arabis alpina</name>
    <name type="common">Alpine rock-cress</name>
    <dbReference type="NCBI Taxonomy" id="50452"/>
    <lineage>
        <taxon>Eukaryota</taxon>
        <taxon>Viridiplantae</taxon>
        <taxon>Streptophyta</taxon>
        <taxon>Embryophyta</taxon>
        <taxon>Tracheophyta</taxon>
        <taxon>Spermatophyta</taxon>
        <taxon>Magnoliopsida</taxon>
        <taxon>eudicotyledons</taxon>
        <taxon>Gunneridae</taxon>
        <taxon>Pentapetalae</taxon>
        <taxon>rosids</taxon>
        <taxon>malvids</taxon>
        <taxon>Brassicales</taxon>
        <taxon>Brassicaceae</taxon>
        <taxon>Arabideae</taxon>
        <taxon>Arabis</taxon>
    </lineage>
</organism>
<dbReference type="Proteomes" id="UP000029120">
    <property type="component" value="Chromosome 4"/>
</dbReference>
<comment type="similarity">
    <text evidence="1">Belongs to the gemin-2 family.</text>
</comment>
<keyword evidence="4" id="KW-1185">Reference proteome</keyword>
<dbReference type="EMBL" id="CM002872">
    <property type="protein sequence ID" value="KFK37105.1"/>
    <property type="molecule type" value="Genomic_DNA"/>
</dbReference>
<feature type="region of interest" description="Disordered" evidence="2">
    <location>
        <begin position="1"/>
        <end position="46"/>
    </location>
</feature>
<evidence type="ECO:0000313" key="4">
    <source>
        <dbReference type="Proteomes" id="UP000029120"/>
    </source>
</evidence>
<evidence type="ECO:0000256" key="1">
    <source>
        <dbReference type="ARBA" id="ARBA00025758"/>
    </source>
</evidence>
<evidence type="ECO:0000256" key="2">
    <source>
        <dbReference type="SAM" id="MobiDB-lite"/>
    </source>
</evidence>
<dbReference type="eggNOG" id="ENOG502QPK4">
    <property type="taxonomic scope" value="Eukaryota"/>
</dbReference>
<dbReference type="AlphaFoldDB" id="A0A087H4Q3"/>
<feature type="region of interest" description="Disordered" evidence="2">
    <location>
        <begin position="329"/>
        <end position="349"/>
    </location>
</feature>
<feature type="compositionally biased region" description="Basic residues" evidence="2">
    <location>
        <begin position="238"/>
        <end position="247"/>
    </location>
</feature>
<dbReference type="Gene3D" id="1.20.58.1070">
    <property type="match status" value="1"/>
</dbReference>